<proteinExistence type="predicted"/>
<dbReference type="PANTHER" id="PTHR35488">
    <property type="entry name" value="OS05G0358900 PROTEIN-RELATED"/>
    <property type="match status" value="1"/>
</dbReference>
<organism evidence="2">
    <name type="scientific">Ensete ventricosum</name>
    <name type="common">Abyssinian banana</name>
    <name type="synonym">Musa ensete</name>
    <dbReference type="NCBI Taxonomy" id="4639"/>
    <lineage>
        <taxon>Eukaryota</taxon>
        <taxon>Viridiplantae</taxon>
        <taxon>Streptophyta</taxon>
        <taxon>Embryophyta</taxon>
        <taxon>Tracheophyta</taxon>
        <taxon>Spermatophyta</taxon>
        <taxon>Magnoliopsida</taxon>
        <taxon>Liliopsida</taxon>
        <taxon>Zingiberales</taxon>
        <taxon>Musaceae</taxon>
        <taxon>Ensete</taxon>
    </lineage>
</organism>
<evidence type="ECO:0000313" key="2">
    <source>
        <dbReference type="EMBL" id="RZR75061.1"/>
    </source>
</evidence>
<dbReference type="AlphaFoldDB" id="A0A445MLR5"/>
<dbReference type="Proteomes" id="UP000290560">
    <property type="component" value="Unassembled WGS sequence"/>
</dbReference>
<accession>A0A445MLR5</accession>
<feature type="region of interest" description="Disordered" evidence="1">
    <location>
        <begin position="181"/>
        <end position="206"/>
    </location>
</feature>
<gene>
    <name evidence="2" type="ORF">BHM03_00048732</name>
</gene>
<reference evidence="2" key="1">
    <citation type="journal article" date="2018" name="Data Brief">
        <title>Genome sequence data from 17 accessions of Ensete ventricosum, a staple food crop for millions in Ethiopia.</title>
        <authorList>
            <person name="Yemataw Z."/>
            <person name="Muzemil S."/>
            <person name="Ambachew D."/>
            <person name="Tripathi L."/>
            <person name="Tesfaye K."/>
            <person name="Chala A."/>
            <person name="Farbos A."/>
            <person name="O'Neill P."/>
            <person name="Moore K."/>
            <person name="Grant M."/>
            <person name="Studholme D.J."/>
        </authorList>
    </citation>
    <scope>NUCLEOTIDE SEQUENCE [LARGE SCALE GENOMIC DNA]</scope>
    <source>
        <tissue evidence="2">Leaf</tissue>
    </source>
</reference>
<protein>
    <submittedName>
        <fullName evidence="2">Uncharacterized protein</fullName>
    </submittedName>
</protein>
<evidence type="ECO:0000256" key="1">
    <source>
        <dbReference type="SAM" id="MobiDB-lite"/>
    </source>
</evidence>
<dbReference type="EMBL" id="KV876523">
    <property type="protein sequence ID" value="RZR75061.1"/>
    <property type="molecule type" value="Genomic_DNA"/>
</dbReference>
<name>A0A445MLR5_ENSVE</name>
<dbReference type="PANTHER" id="PTHR35488:SF2">
    <property type="entry name" value="OS05G0358900 PROTEIN"/>
    <property type="match status" value="1"/>
</dbReference>
<sequence>MSTTGTAEAGPVGKQHAIIDMKQTFFRPVLISYSAACRYQSRCPVLEEARRHSKRGDQRPLDYLHFKLRKPISKDDVKSKNHRRGWWKSALAFWRRRAARGPYAHRAAVSGPLYTTESGGVGRRTCRPISGRLTATEFGAEAAGLAYLSLRELNQVDSRFVGLCFLVLHLSAKARFPASNRKGEGFRRQKERQKSDGMHADGRPALNRSGELRQSYVRRASPSAFRVGARCWLQFWMDLFPWPLMPCLLP</sequence>
<feature type="compositionally biased region" description="Basic and acidic residues" evidence="1">
    <location>
        <begin position="181"/>
        <end position="202"/>
    </location>
</feature>